<keyword evidence="4" id="KW-0804">Transcription</keyword>
<evidence type="ECO:0000256" key="3">
    <source>
        <dbReference type="ARBA" id="ARBA00023125"/>
    </source>
</evidence>
<dbReference type="EMBL" id="BSDI01000042">
    <property type="protein sequence ID" value="GLI01330.1"/>
    <property type="molecule type" value="Genomic_DNA"/>
</dbReference>
<dbReference type="PROSITE" id="PS51755">
    <property type="entry name" value="OMPR_PHOB"/>
    <property type="match status" value="1"/>
</dbReference>
<feature type="domain" description="OmpR/PhoB-type" evidence="6">
    <location>
        <begin position="1"/>
        <end position="95"/>
    </location>
</feature>
<keyword evidence="8" id="KW-1185">Reference proteome</keyword>
<dbReference type="Pfam" id="PF03704">
    <property type="entry name" value="BTAD"/>
    <property type="match status" value="1"/>
</dbReference>
<dbReference type="CDD" id="cd15831">
    <property type="entry name" value="BTAD"/>
    <property type="match status" value="1"/>
</dbReference>
<evidence type="ECO:0000256" key="2">
    <source>
        <dbReference type="ARBA" id="ARBA00023015"/>
    </source>
</evidence>
<evidence type="ECO:0000313" key="7">
    <source>
        <dbReference type="EMBL" id="GLI01330.1"/>
    </source>
</evidence>
<dbReference type="InterPro" id="IPR011990">
    <property type="entry name" value="TPR-like_helical_dom_sf"/>
</dbReference>
<accession>A0ABQ5R4K0</accession>
<dbReference type="SMART" id="SM00862">
    <property type="entry name" value="Trans_reg_C"/>
    <property type="match status" value="1"/>
</dbReference>
<dbReference type="RefSeq" id="WP_281902259.1">
    <property type="nucleotide sequence ID" value="NZ_BSDI01000042.1"/>
</dbReference>
<dbReference type="SMART" id="SM01043">
    <property type="entry name" value="BTAD"/>
    <property type="match status" value="1"/>
</dbReference>
<feature type="DNA-binding region" description="OmpR/PhoB-type" evidence="5">
    <location>
        <begin position="1"/>
        <end position="95"/>
    </location>
</feature>
<proteinExistence type="inferred from homology"/>
<comment type="similarity">
    <text evidence="1">Belongs to the AfsR/DnrI/RedD regulatory family.</text>
</comment>
<dbReference type="SUPFAM" id="SSF48452">
    <property type="entry name" value="TPR-like"/>
    <property type="match status" value="1"/>
</dbReference>
<keyword evidence="3 5" id="KW-0238">DNA-binding</keyword>
<dbReference type="SUPFAM" id="SSF46894">
    <property type="entry name" value="C-terminal effector domain of the bipartite response regulators"/>
    <property type="match status" value="1"/>
</dbReference>
<protein>
    <recommendedName>
        <fullName evidence="6">OmpR/PhoB-type domain-containing protein</fullName>
    </recommendedName>
</protein>
<dbReference type="Gene3D" id="1.10.10.10">
    <property type="entry name" value="Winged helix-like DNA-binding domain superfamily/Winged helix DNA-binding domain"/>
    <property type="match status" value="1"/>
</dbReference>
<gene>
    <name evidence="7" type="ORF">Pa4123_66060</name>
</gene>
<evidence type="ECO:0000313" key="8">
    <source>
        <dbReference type="Proteomes" id="UP001144280"/>
    </source>
</evidence>
<dbReference type="PANTHER" id="PTHR35807">
    <property type="entry name" value="TRANSCRIPTIONAL REGULATOR REDD-RELATED"/>
    <property type="match status" value="1"/>
</dbReference>
<dbReference type="Proteomes" id="UP001144280">
    <property type="component" value="Unassembled WGS sequence"/>
</dbReference>
<dbReference type="Gene3D" id="1.25.40.10">
    <property type="entry name" value="Tetratricopeptide repeat domain"/>
    <property type="match status" value="1"/>
</dbReference>
<reference evidence="7" key="1">
    <citation type="submission" date="2022-12" db="EMBL/GenBank/DDBJ databases">
        <title>New Phytohabitans aurantiacus sp. RD004123 nov., an actinomycete isolated from soil.</title>
        <authorList>
            <person name="Triningsih D.W."/>
            <person name="Harunari E."/>
            <person name="Igarashi Y."/>
        </authorList>
    </citation>
    <scope>NUCLEOTIDE SEQUENCE</scope>
    <source>
        <strain evidence="7">RD004123</strain>
    </source>
</reference>
<dbReference type="PANTHER" id="PTHR35807:SF1">
    <property type="entry name" value="TRANSCRIPTIONAL REGULATOR REDD"/>
    <property type="match status" value="1"/>
</dbReference>
<dbReference type="InterPro" id="IPR036388">
    <property type="entry name" value="WH-like_DNA-bd_sf"/>
</dbReference>
<name>A0ABQ5R4K0_9ACTN</name>
<evidence type="ECO:0000256" key="5">
    <source>
        <dbReference type="PROSITE-ProRule" id="PRU01091"/>
    </source>
</evidence>
<dbReference type="InterPro" id="IPR051677">
    <property type="entry name" value="AfsR-DnrI-RedD_regulator"/>
</dbReference>
<dbReference type="InterPro" id="IPR001867">
    <property type="entry name" value="OmpR/PhoB-type_DNA-bd"/>
</dbReference>
<dbReference type="InterPro" id="IPR005158">
    <property type="entry name" value="BTAD"/>
</dbReference>
<evidence type="ECO:0000256" key="4">
    <source>
        <dbReference type="ARBA" id="ARBA00023163"/>
    </source>
</evidence>
<organism evidence="7 8">
    <name type="scientific">Phytohabitans aurantiacus</name>
    <dbReference type="NCBI Taxonomy" id="3016789"/>
    <lineage>
        <taxon>Bacteria</taxon>
        <taxon>Bacillati</taxon>
        <taxon>Actinomycetota</taxon>
        <taxon>Actinomycetes</taxon>
        <taxon>Micromonosporales</taxon>
        <taxon>Micromonosporaceae</taxon>
    </lineage>
</organism>
<keyword evidence="2" id="KW-0805">Transcription regulation</keyword>
<evidence type="ECO:0000259" key="6">
    <source>
        <dbReference type="PROSITE" id="PS51755"/>
    </source>
</evidence>
<dbReference type="InterPro" id="IPR016032">
    <property type="entry name" value="Sig_transdc_resp-reg_C-effctor"/>
</dbReference>
<evidence type="ECO:0000256" key="1">
    <source>
        <dbReference type="ARBA" id="ARBA00005820"/>
    </source>
</evidence>
<comment type="caution">
    <text evidence="7">The sequence shown here is derived from an EMBL/GenBank/DDBJ whole genome shotgun (WGS) entry which is preliminary data.</text>
</comment>
<sequence>MDIRLLGPVEAWLDGVRLALGPRKQRFCFALLALEINRVVSVDRLVDLTWPGSPPRTARHAIAVNISGLRVALGLGQGARPAELATHGHGYTLRADPQCVDVHRFRALVQQARETARHADRLGPLRRALALWRGTPLAGAGPPEVVDRLTHRLTQERLAAEEERLDAELHVGNHTGVLGTLVEMVAQHPHRQRLVGQLMLAQYRSGLTADALATYRNAHAAIAGDTGLDPGRRLRELEGAILRGDHRLDPPATGR</sequence>